<name>A0A7J6P079_PEROL</name>
<evidence type="ECO:0000256" key="6">
    <source>
        <dbReference type="ARBA" id="ARBA00022777"/>
    </source>
</evidence>
<comment type="catalytic activity">
    <reaction evidence="9">
        <text>L-threonyl-[protein] + ATP = O-phospho-L-threonyl-[protein] + ADP + H(+)</text>
        <dbReference type="Rhea" id="RHEA:46608"/>
        <dbReference type="Rhea" id="RHEA-COMP:11060"/>
        <dbReference type="Rhea" id="RHEA-COMP:11605"/>
        <dbReference type="ChEBI" id="CHEBI:15378"/>
        <dbReference type="ChEBI" id="CHEBI:30013"/>
        <dbReference type="ChEBI" id="CHEBI:30616"/>
        <dbReference type="ChEBI" id="CHEBI:61977"/>
        <dbReference type="ChEBI" id="CHEBI:456216"/>
        <dbReference type="EC" id="2.7.11.21"/>
    </reaction>
</comment>
<evidence type="ECO:0000256" key="10">
    <source>
        <dbReference type="SAM" id="MobiDB-lite"/>
    </source>
</evidence>
<dbReference type="PROSITE" id="PS50078">
    <property type="entry name" value="POLO_BOX"/>
    <property type="match status" value="2"/>
</dbReference>
<evidence type="ECO:0000256" key="5">
    <source>
        <dbReference type="ARBA" id="ARBA00022741"/>
    </source>
</evidence>
<dbReference type="Gene3D" id="3.30.200.20">
    <property type="entry name" value="Phosphorylase Kinase, domain 1"/>
    <property type="match status" value="1"/>
</dbReference>
<evidence type="ECO:0000256" key="1">
    <source>
        <dbReference type="ARBA" id="ARBA00011245"/>
    </source>
</evidence>
<evidence type="ECO:0000256" key="4">
    <source>
        <dbReference type="ARBA" id="ARBA00022737"/>
    </source>
</evidence>
<dbReference type="InterPro" id="IPR008271">
    <property type="entry name" value="Ser/Thr_kinase_AS"/>
</dbReference>
<dbReference type="InterPro" id="IPR036947">
    <property type="entry name" value="POLO_box_dom_sf"/>
</dbReference>
<proteinExistence type="inferred from homology"/>
<dbReference type="CDD" id="cd14099">
    <property type="entry name" value="STKc_PLK"/>
    <property type="match status" value="1"/>
</dbReference>
<gene>
    <name evidence="13" type="primary">PLK1</name>
    <name evidence="13" type="ORF">FOZ60_001999</name>
</gene>
<evidence type="ECO:0000313" key="14">
    <source>
        <dbReference type="Proteomes" id="UP000541610"/>
    </source>
</evidence>
<keyword evidence="2 9" id="KW-0723">Serine/threonine-protein kinase</keyword>
<feature type="compositionally biased region" description="Low complexity" evidence="10">
    <location>
        <begin position="604"/>
        <end position="619"/>
    </location>
</feature>
<feature type="region of interest" description="Disordered" evidence="10">
    <location>
        <begin position="865"/>
        <end position="891"/>
    </location>
</feature>
<sequence>MSQKDARAFRLASSDKRLWRTSGNYGVSLQLPQSPDVDYDIVRSLTEEYLALSSHFLGEKAPTFEYNDKQLQGSSLFRSTPGQPVARYSVDGVTVMTRAGRNAVCWEPSGMPSEGRAGDEFGIIKVGSQPRPLGVLTAEIDCTVFSECPSEWEALEIFINVDNHQCQFGSLSKSALVSFAPSNGGEPLAILTAALRGCLRRIKRKWPEVLPSVADWNAKCAMDIWAPRLCEIIGRVSRRRIDVPGVQKGLVDLLERTRRTRGSHRTAVEVSGESSVSRRQCSTAACSPSATAALRGNSSNHTAGSTEVEILEDKKGRRNGGVPVYYEKGRFLGKGGFAKVYEYTEQKTGQKVAIKAVQKASLTKQKAKAKLQSEIAIHRSLKHPRIVRYLSHFEDSNCVYIVMELCAHATLNEIHKRQKRFTEQEARHYIWQLCDGVRYLHQNRVIHRDLKLGNLFLKDSTDLKIGDLGLAAKLDYDGDRKTTVCGTPNYIAPEILEGAHHKYKGHSYEVDIWSIGVILYTMLCGRPPFEDQDVKATYRRIRHCQYKFSDSVSISNEAKCLIQSMLQIEPTLRPTLDQIMSSTWMIGKTPAPQVMSSNPMHYITGNSSSTGNNNNNNNNVDKHQQQQYHHRTPGSGTYGSSPNHLPQPSARTPYFYNPPPAPASLLTQRCASPRPGHLLSGAASRACTPDRMLNPDIARIDSPQISTRSGTISANRGMCLSREPSPSASSACRTQFAGMRSPSPASHPSRPAMQGGSSSANTSGRPPHPHSALRRTPQSVATLGGASSPGTSSRDAYRATCGKAVRRPHQCHDRHDVASHNQQLHADEGRSTAAGVSGEQARPSYSRRIVLALFVQLLRSRNVQESNHATNISTPQASYSSPGGTSSSASGQVIRGATGRVLGRENGQLPPVWITKWCNYTSKYGIGFLLSSGNMGVYFNDSTQMITLEPPTDKLSTRAQVEYRYRSGSNTERTEALPMDGQGSQIESENRPEKGPGSTRDVKKKLTLMKQFRTYLLQDDTKREGVTFGHSRIGPEARSSSSGDGRPDASSHEVVGIRKFLDTKHGILFSLTDKIVQVSFYDGSELVLSPKTGSSVYVCRKTGRRYTFSLSRLPELTDLGSRDQLAHDVAKRVKFTREILSHSHSSHGSVTQSR</sequence>
<feature type="domain" description="POLO box" evidence="12">
    <location>
        <begin position="913"/>
        <end position="1018"/>
    </location>
</feature>
<feature type="region of interest" description="Disordered" evidence="10">
    <location>
        <begin position="694"/>
        <end position="841"/>
    </location>
</feature>
<dbReference type="SMART" id="SM00220">
    <property type="entry name" value="S_TKc"/>
    <property type="match status" value="1"/>
</dbReference>
<dbReference type="PROSITE" id="PS00108">
    <property type="entry name" value="PROTEIN_KINASE_ST"/>
    <property type="match status" value="1"/>
</dbReference>
<comment type="subunit">
    <text evidence="1">Monomer.</text>
</comment>
<dbReference type="EMBL" id="JABANP010000132">
    <property type="protein sequence ID" value="KAF4689146.1"/>
    <property type="molecule type" value="Genomic_DNA"/>
</dbReference>
<keyword evidence="7 8" id="KW-0067">ATP-binding</keyword>
<dbReference type="CDD" id="cd13118">
    <property type="entry name" value="POLO_box_1"/>
    <property type="match status" value="1"/>
</dbReference>
<dbReference type="GO" id="GO:0005524">
    <property type="term" value="F:ATP binding"/>
    <property type="evidence" value="ECO:0007669"/>
    <property type="project" value="UniProtKB-UniRule"/>
</dbReference>
<evidence type="ECO:0000259" key="12">
    <source>
        <dbReference type="PROSITE" id="PS50078"/>
    </source>
</evidence>
<dbReference type="Gene3D" id="1.10.510.10">
    <property type="entry name" value="Transferase(Phosphotransferase) domain 1"/>
    <property type="match status" value="1"/>
</dbReference>
<keyword evidence="4" id="KW-0677">Repeat</keyword>
<dbReference type="SUPFAM" id="SSF56112">
    <property type="entry name" value="Protein kinase-like (PK-like)"/>
    <property type="match status" value="1"/>
</dbReference>
<dbReference type="Pfam" id="PF00659">
    <property type="entry name" value="POLO_box"/>
    <property type="match status" value="2"/>
</dbReference>
<feature type="region of interest" description="Disordered" evidence="10">
    <location>
        <begin position="1026"/>
        <end position="1050"/>
    </location>
</feature>
<dbReference type="InterPro" id="IPR011009">
    <property type="entry name" value="Kinase-like_dom_sf"/>
</dbReference>
<keyword evidence="3 9" id="KW-0808">Transferase</keyword>
<comment type="similarity">
    <text evidence="9">Belongs to the protein kinase superfamily. Ser/Thr protein kinase family. CDC5/Polo subfamily.</text>
</comment>
<keyword evidence="5 8" id="KW-0547">Nucleotide-binding</keyword>
<comment type="caution">
    <text evidence="13">The sequence shown here is derived from an EMBL/GenBank/DDBJ whole genome shotgun (WGS) entry which is preliminary data.</text>
</comment>
<feature type="domain" description="POLO box" evidence="12">
    <location>
        <begin position="1056"/>
        <end position="1135"/>
    </location>
</feature>
<feature type="compositionally biased region" description="Low complexity" evidence="10">
    <location>
        <begin position="878"/>
        <end position="891"/>
    </location>
</feature>
<feature type="binding site" evidence="8">
    <location>
        <position position="355"/>
    </location>
    <ligand>
        <name>ATP</name>
        <dbReference type="ChEBI" id="CHEBI:30616"/>
    </ligand>
</feature>
<dbReference type="FunFam" id="1.10.510.10:FF:000571">
    <property type="entry name" value="Maternal embryonic leucine zipper kinase"/>
    <property type="match status" value="1"/>
</dbReference>
<feature type="compositionally biased region" description="Low complexity" evidence="10">
    <location>
        <begin position="740"/>
        <end position="752"/>
    </location>
</feature>
<dbReference type="InterPro" id="IPR017441">
    <property type="entry name" value="Protein_kinase_ATP_BS"/>
</dbReference>
<dbReference type="AlphaFoldDB" id="A0A7J6P079"/>
<accession>A0A7J6P079</accession>
<dbReference type="InterPro" id="IPR033695">
    <property type="entry name" value="POLO_box_2"/>
</dbReference>
<dbReference type="PROSITE" id="PS00107">
    <property type="entry name" value="PROTEIN_KINASE_ATP"/>
    <property type="match status" value="1"/>
</dbReference>
<dbReference type="EC" id="2.7.11.21" evidence="9"/>
<dbReference type="CDD" id="cd13117">
    <property type="entry name" value="POLO_box_2"/>
    <property type="match status" value="1"/>
</dbReference>
<feature type="region of interest" description="Disordered" evidence="10">
    <location>
        <begin position="595"/>
        <end position="660"/>
    </location>
</feature>
<feature type="domain" description="Protein kinase" evidence="11">
    <location>
        <begin position="326"/>
        <end position="585"/>
    </location>
</feature>
<dbReference type="Pfam" id="PF00069">
    <property type="entry name" value="Pkinase"/>
    <property type="match status" value="1"/>
</dbReference>
<protein>
    <recommendedName>
        <fullName evidence="9">Serine/threonine-protein kinase PLK</fullName>
        <ecNumber evidence="9">2.7.11.21</ecNumber>
    </recommendedName>
    <alternativeName>
        <fullName evidence="9">Polo-like kinase</fullName>
    </alternativeName>
</protein>
<evidence type="ECO:0000256" key="3">
    <source>
        <dbReference type="ARBA" id="ARBA00022679"/>
    </source>
</evidence>
<dbReference type="PROSITE" id="PS50011">
    <property type="entry name" value="PROTEIN_KINASE_DOM"/>
    <property type="match status" value="1"/>
</dbReference>
<evidence type="ECO:0000256" key="2">
    <source>
        <dbReference type="ARBA" id="ARBA00022527"/>
    </source>
</evidence>
<feature type="compositionally biased region" description="Polar residues" evidence="10">
    <location>
        <begin position="755"/>
        <end position="764"/>
    </location>
</feature>
<organism evidence="13 14">
    <name type="scientific">Perkinsus olseni</name>
    <name type="common">Perkinsus atlanticus</name>
    <dbReference type="NCBI Taxonomy" id="32597"/>
    <lineage>
        <taxon>Eukaryota</taxon>
        <taxon>Sar</taxon>
        <taxon>Alveolata</taxon>
        <taxon>Perkinsozoa</taxon>
        <taxon>Perkinsea</taxon>
        <taxon>Perkinsida</taxon>
        <taxon>Perkinsidae</taxon>
        <taxon>Perkinsus</taxon>
    </lineage>
</organism>
<dbReference type="GO" id="GO:0004674">
    <property type="term" value="F:protein serine/threonine kinase activity"/>
    <property type="evidence" value="ECO:0007669"/>
    <property type="project" value="UniProtKB-KW"/>
</dbReference>
<dbReference type="PANTHER" id="PTHR24345:SF0">
    <property type="entry name" value="CELL CYCLE SERINE_THREONINE-PROTEIN KINASE CDC5_MSD2"/>
    <property type="match status" value="1"/>
</dbReference>
<dbReference type="InterPro" id="IPR033701">
    <property type="entry name" value="POLO_box_1"/>
</dbReference>
<dbReference type="Gene3D" id="3.30.1120.30">
    <property type="entry name" value="POLO box domain"/>
    <property type="match status" value="2"/>
</dbReference>
<dbReference type="SUPFAM" id="SSF82615">
    <property type="entry name" value="Polo-box domain"/>
    <property type="match status" value="2"/>
</dbReference>
<reference evidence="13 14" key="1">
    <citation type="submission" date="2020-04" db="EMBL/GenBank/DDBJ databases">
        <title>Perkinsus olseni comparative genomics.</title>
        <authorList>
            <person name="Bogema D.R."/>
        </authorList>
    </citation>
    <scope>NUCLEOTIDE SEQUENCE [LARGE SCALE GENOMIC DNA]</scope>
    <source>
        <strain evidence="13">00978-12</strain>
    </source>
</reference>
<evidence type="ECO:0000256" key="9">
    <source>
        <dbReference type="RuleBase" id="RU361162"/>
    </source>
</evidence>
<dbReference type="Proteomes" id="UP000541610">
    <property type="component" value="Unassembled WGS sequence"/>
</dbReference>
<dbReference type="GO" id="GO:0005634">
    <property type="term" value="C:nucleus"/>
    <property type="evidence" value="ECO:0007669"/>
    <property type="project" value="TreeGrafter"/>
</dbReference>
<evidence type="ECO:0000256" key="8">
    <source>
        <dbReference type="PROSITE-ProRule" id="PRU10141"/>
    </source>
</evidence>
<feature type="compositionally biased region" description="Polar residues" evidence="10">
    <location>
        <begin position="865"/>
        <end position="877"/>
    </location>
</feature>
<evidence type="ECO:0000259" key="11">
    <source>
        <dbReference type="PROSITE" id="PS50011"/>
    </source>
</evidence>
<feature type="compositionally biased region" description="Polar residues" evidence="10">
    <location>
        <begin position="724"/>
        <end position="733"/>
    </location>
</feature>
<evidence type="ECO:0000256" key="7">
    <source>
        <dbReference type="ARBA" id="ARBA00022840"/>
    </source>
</evidence>
<feature type="region of interest" description="Disordered" evidence="10">
    <location>
        <begin position="966"/>
        <end position="1001"/>
    </location>
</feature>
<dbReference type="InterPro" id="IPR000719">
    <property type="entry name" value="Prot_kinase_dom"/>
</dbReference>
<evidence type="ECO:0000313" key="13">
    <source>
        <dbReference type="EMBL" id="KAF4689146.1"/>
    </source>
</evidence>
<dbReference type="FunFam" id="3.30.200.20:FF:000091">
    <property type="entry name" value="Serine/threonine-protein kinase PLK"/>
    <property type="match status" value="1"/>
</dbReference>
<dbReference type="OrthoDB" id="408964at2759"/>
<feature type="compositionally biased region" description="Polar residues" evidence="10">
    <location>
        <begin position="703"/>
        <end position="714"/>
    </location>
</feature>
<dbReference type="PANTHER" id="PTHR24345">
    <property type="entry name" value="SERINE/THREONINE-PROTEIN KINASE PLK"/>
    <property type="match status" value="1"/>
</dbReference>
<dbReference type="InterPro" id="IPR000959">
    <property type="entry name" value="POLO_box_dom"/>
</dbReference>
<feature type="compositionally biased region" description="Polar residues" evidence="10">
    <location>
        <begin position="634"/>
        <end position="650"/>
    </location>
</feature>
<keyword evidence="6 9" id="KW-0418">Kinase</keyword>